<evidence type="ECO:0000313" key="8">
    <source>
        <dbReference type="Proteomes" id="UP000294933"/>
    </source>
</evidence>
<dbReference type="VEuPathDB" id="FungiDB:BD410DRAFT_302722"/>
<dbReference type="GO" id="GO:0003700">
    <property type="term" value="F:DNA-binding transcription factor activity"/>
    <property type="evidence" value="ECO:0007669"/>
    <property type="project" value="InterPro"/>
</dbReference>
<sequence>MNISFLPRPFSQGNNEPLDQLYSPTSDPPALPPPSWFSPTHPGNARVPSLSSNRAKQECVSASSPNSFNDLESLGDMHSRNDFVQKLYRILEDDRLHSVVSWTSKGDAFVVKSVLPRLFRHSNFASFVRQLNKYDFHKVKNSDLPEEHNWIFRHPDFHADRKYALENIKRKTSVRRRHPTITAPQPPFDITAPRASPSSHDKALEDQLVKLERLRQSQDSMASCLRRLEGSYVRAHEDLVNCNQNFAKHGDMMQSMLQHIQHGDQSSLNPAFLSGSYPIPYAMDAQWASSSFHGSTYTRNEGPMEAFNFSNASEAMPIDTGYQCSSNAPLISPEYILPCADDQLFSLNLVQNLPHASSRWPSLATNRPVQRFDDAV</sequence>
<feature type="compositionally biased region" description="Pro residues" evidence="5">
    <location>
        <begin position="26"/>
        <end position="36"/>
    </location>
</feature>
<dbReference type="SUPFAM" id="SSF46785">
    <property type="entry name" value="Winged helix' DNA-binding domain"/>
    <property type="match status" value="1"/>
</dbReference>
<dbReference type="STRING" id="50990.A0A4Y7Q222"/>
<dbReference type="Proteomes" id="UP000294933">
    <property type="component" value="Unassembled WGS sequence"/>
</dbReference>
<comment type="similarity">
    <text evidence="4">Belongs to the HSF family.</text>
</comment>
<dbReference type="PANTHER" id="PTHR10015:SF361">
    <property type="entry name" value="TRANSCRIPTION FACTOR SKN7"/>
    <property type="match status" value="1"/>
</dbReference>
<evidence type="ECO:0000256" key="1">
    <source>
        <dbReference type="ARBA" id="ARBA00004123"/>
    </source>
</evidence>
<feature type="region of interest" description="Disordered" evidence="5">
    <location>
        <begin position="179"/>
        <end position="199"/>
    </location>
</feature>
<dbReference type="Gene3D" id="1.10.10.10">
    <property type="entry name" value="Winged helix-like DNA-binding domain superfamily/Winged helix DNA-binding domain"/>
    <property type="match status" value="1"/>
</dbReference>
<evidence type="ECO:0000259" key="6">
    <source>
        <dbReference type="SMART" id="SM00415"/>
    </source>
</evidence>
<dbReference type="EMBL" id="ML170181">
    <property type="protein sequence ID" value="TDL21371.1"/>
    <property type="molecule type" value="Genomic_DNA"/>
</dbReference>
<feature type="region of interest" description="Disordered" evidence="5">
    <location>
        <begin position="1"/>
        <end position="56"/>
    </location>
</feature>
<dbReference type="PANTHER" id="PTHR10015">
    <property type="entry name" value="HEAT SHOCK TRANSCRIPTION FACTOR"/>
    <property type="match status" value="1"/>
</dbReference>
<gene>
    <name evidence="7" type="ORF">BD410DRAFT_302722</name>
</gene>
<protein>
    <recommendedName>
        <fullName evidence="6">HSF-type DNA-binding domain-containing protein</fullName>
    </recommendedName>
</protein>
<keyword evidence="3" id="KW-0539">Nucleus</keyword>
<dbReference type="InterPro" id="IPR036390">
    <property type="entry name" value="WH_DNA-bd_sf"/>
</dbReference>
<reference evidence="7 8" key="1">
    <citation type="submission" date="2018-06" db="EMBL/GenBank/DDBJ databases">
        <title>A transcriptomic atlas of mushroom development highlights an independent origin of complex multicellularity.</title>
        <authorList>
            <consortium name="DOE Joint Genome Institute"/>
            <person name="Krizsan K."/>
            <person name="Almasi E."/>
            <person name="Merenyi Z."/>
            <person name="Sahu N."/>
            <person name="Viragh M."/>
            <person name="Koszo T."/>
            <person name="Mondo S."/>
            <person name="Kiss B."/>
            <person name="Balint B."/>
            <person name="Kues U."/>
            <person name="Barry K."/>
            <person name="Hegedus J.C."/>
            <person name="Henrissat B."/>
            <person name="Johnson J."/>
            <person name="Lipzen A."/>
            <person name="Ohm R."/>
            <person name="Nagy I."/>
            <person name="Pangilinan J."/>
            <person name="Yan J."/>
            <person name="Xiong Y."/>
            <person name="Grigoriev I.V."/>
            <person name="Hibbett D.S."/>
            <person name="Nagy L.G."/>
        </authorList>
    </citation>
    <scope>NUCLEOTIDE SEQUENCE [LARGE SCALE GENOMIC DNA]</scope>
    <source>
        <strain evidence="7 8">SZMC22713</strain>
    </source>
</reference>
<dbReference type="SMART" id="SM00415">
    <property type="entry name" value="HSF"/>
    <property type="match status" value="1"/>
</dbReference>
<organism evidence="7 8">
    <name type="scientific">Rickenella mellea</name>
    <dbReference type="NCBI Taxonomy" id="50990"/>
    <lineage>
        <taxon>Eukaryota</taxon>
        <taxon>Fungi</taxon>
        <taxon>Dikarya</taxon>
        <taxon>Basidiomycota</taxon>
        <taxon>Agaricomycotina</taxon>
        <taxon>Agaricomycetes</taxon>
        <taxon>Hymenochaetales</taxon>
        <taxon>Rickenellaceae</taxon>
        <taxon>Rickenella</taxon>
    </lineage>
</organism>
<keyword evidence="8" id="KW-1185">Reference proteome</keyword>
<evidence type="ECO:0000256" key="3">
    <source>
        <dbReference type="ARBA" id="ARBA00023242"/>
    </source>
</evidence>
<proteinExistence type="inferred from homology"/>
<comment type="subcellular location">
    <subcellularLocation>
        <location evidence="1">Nucleus</location>
    </subcellularLocation>
</comment>
<dbReference type="InterPro" id="IPR036388">
    <property type="entry name" value="WH-like_DNA-bd_sf"/>
</dbReference>
<evidence type="ECO:0000313" key="7">
    <source>
        <dbReference type="EMBL" id="TDL21371.1"/>
    </source>
</evidence>
<evidence type="ECO:0000256" key="5">
    <source>
        <dbReference type="SAM" id="MobiDB-lite"/>
    </source>
</evidence>
<evidence type="ECO:0000256" key="2">
    <source>
        <dbReference type="ARBA" id="ARBA00023125"/>
    </source>
</evidence>
<feature type="domain" description="HSF-type DNA-binding" evidence="6">
    <location>
        <begin position="79"/>
        <end position="171"/>
    </location>
</feature>
<dbReference type="GO" id="GO:0043565">
    <property type="term" value="F:sequence-specific DNA binding"/>
    <property type="evidence" value="ECO:0007669"/>
    <property type="project" value="InterPro"/>
</dbReference>
<dbReference type="AlphaFoldDB" id="A0A4Y7Q222"/>
<name>A0A4Y7Q222_9AGAM</name>
<dbReference type="InterPro" id="IPR000232">
    <property type="entry name" value="HSF_DNA-bd"/>
</dbReference>
<dbReference type="Pfam" id="PF00447">
    <property type="entry name" value="HSF_DNA-bind"/>
    <property type="match status" value="1"/>
</dbReference>
<accession>A0A4Y7Q222</accession>
<keyword evidence="2" id="KW-0238">DNA-binding</keyword>
<evidence type="ECO:0000256" key="4">
    <source>
        <dbReference type="RuleBase" id="RU004020"/>
    </source>
</evidence>
<dbReference type="OrthoDB" id="60033at2759"/>
<dbReference type="GO" id="GO:0005634">
    <property type="term" value="C:nucleus"/>
    <property type="evidence" value="ECO:0007669"/>
    <property type="project" value="UniProtKB-SubCell"/>
</dbReference>